<feature type="domain" description="DUF4220" evidence="2">
    <location>
        <begin position="105"/>
        <end position="402"/>
    </location>
</feature>
<evidence type="ECO:0000259" key="2">
    <source>
        <dbReference type="Pfam" id="PF13968"/>
    </source>
</evidence>
<keyword evidence="1" id="KW-0812">Transmembrane</keyword>
<name>A0AAV8F6M4_9POAL</name>
<keyword evidence="1" id="KW-1133">Transmembrane helix</keyword>
<feature type="transmembrane region" description="Helical" evidence="1">
    <location>
        <begin position="82"/>
        <end position="100"/>
    </location>
</feature>
<feature type="transmembrane region" description="Helical" evidence="1">
    <location>
        <begin position="334"/>
        <end position="356"/>
    </location>
</feature>
<dbReference type="Proteomes" id="UP001140206">
    <property type="component" value="Chromosome 2"/>
</dbReference>
<organism evidence="3 4">
    <name type="scientific">Rhynchospora pubera</name>
    <dbReference type="NCBI Taxonomy" id="906938"/>
    <lineage>
        <taxon>Eukaryota</taxon>
        <taxon>Viridiplantae</taxon>
        <taxon>Streptophyta</taxon>
        <taxon>Embryophyta</taxon>
        <taxon>Tracheophyta</taxon>
        <taxon>Spermatophyta</taxon>
        <taxon>Magnoliopsida</taxon>
        <taxon>Liliopsida</taxon>
        <taxon>Poales</taxon>
        <taxon>Cyperaceae</taxon>
        <taxon>Cyperoideae</taxon>
        <taxon>Rhynchosporeae</taxon>
        <taxon>Rhynchospora</taxon>
    </lineage>
</organism>
<dbReference type="InterPro" id="IPR025315">
    <property type="entry name" value="DUF4220"/>
</dbReference>
<comment type="caution">
    <text evidence="3">The sequence shown here is derived from an EMBL/GenBank/DDBJ whole genome shotgun (WGS) entry which is preliminary data.</text>
</comment>
<evidence type="ECO:0000313" key="4">
    <source>
        <dbReference type="Proteomes" id="UP001140206"/>
    </source>
</evidence>
<gene>
    <name evidence="3" type="ORF">LUZ62_037572</name>
</gene>
<dbReference type="EMBL" id="JAMFTS010000002">
    <property type="protein sequence ID" value="KAJ4786326.1"/>
    <property type="molecule type" value="Genomic_DNA"/>
</dbReference>
<keyword evidence="4" id="KW-1185">Reference proteome</keyword>
<evidence type="ECO:0000256" key="1">
    <source>
        <dbReference type="SAM" id="Phobius"/>
    </source>
</evidence>
<feature type="transmembrane region" description="Helical" evidence="1">
    <location>
        <begin position="132"/>
        <end position="149"/>
    </location>
</feature>
<protein>
    <recommendedName>
        <fullName evidence="2">DUF4220 domain-containing protein</fullName>
    </recommendedName>
</protein>
<dbReference type="Pfam" id="PF13968">
    <property type="entry name" value="DUF4220"/>
    <property type="match status" value="1"/>
</dbReference>
<dbReference type="AlphaFoldDB" id="A0AAV8F6M4"/>
<evidence type="ECO:0000313" key="3">
    <source>
        <dbReference type="EMBL" id="KAJ4786326.1"/>
    </source>
</evidence>
<feature type="transmembrane region" description="Helical" evidence="1">
    <location>
        <begin position="53"/>
        <end position="70"/>
    </location>
</feature>
<dbReference type="Pfam" id="PF04578">
    <property type="entry name" value="DUF594"/>
    <property type="match status" value="1"/>
</dbReference>
<dbReference type="PANTHER" id="PTHR31325">
    <property type="entry name" value="OS01G0798800 PROTEIN-RELATED"/>
    <property type="match status" value="1"/>
</dbReference>
<proteinExistence type="predicted"/>
<feature type="transmembrane region" description="Helical" evidence="1">
    <location>
        <begin position="12"/>
        <end position="33"/>
    </location>
</feature>
<sequence>MDKNQYSCTSEFGAEVLMVITSFIVVAIAMYYYHIGSRNRNNRLKLSDKDADIFLSMAHALFLPLMSYLFSQAKQNNSEERAQIILVWMVLTEFIWVRAFDSTWELKKSAEQLVRLVWVGFLVYGYESPDRLRTVLFILCAFSFIYEILKGISYNKCRDSYFMGKNPKLIHNYMNRVMLEDDLKTTPINSCDYIVMSEENHEIVVCEKGCVLGNKKANSEGKLTIARVFQLNSSEDEAFTLAHPDWRNNCLSLAMAKMLQRRIVNIPLDEAGNRKALEFVLDGLIEYIGNNKDIVTEGLSNRNKNPVERVFSIIRDELKFISDFSHFKVPTISYFYWCCYADYIGIFIAFYTFSYLPSEILRRNSKRPFFVVQESYIHCHIFIAFDTLDELITLLLAASCAYIHYKGSRVVLRTDRWSNLCYVQRYIKNPAKWNKSHSSLAASKLRKLLALFVNKVKEVFSNKKNVKHERILCSNRDAKAKTIFDIKVNGRILALLAKWTRRNIGRVFPAVFISTDVKEAILRSLKTKLECGGQLTNGEAALQRHGILENLNLVYQPSGSATEAILVWHIATTLFHHQNLSPEPNNNPFFNKYRKVISALIRYKLIPGNLLCHEESSSQQNNDRFKKERAIALALSSYCHYLVAYLPDLLPDDVEWTEKLYESGRAEIFVIDRSSGQKHTRKNRCNYAMSVDTWGENSVVGKGVKVAQVLVVYPDSGKEVWTMLSEFWAEMILFIAPSDNVKGHEEILEKEELITQLWALLTHAGIVTRPKPTRPPNHRTESIELTEVEIQPPNHGNESIELTEVEIQPCNHETESIEITEVEIQPPDPGTESIELTEVEIR</sequence>
<accession>A0AAV8F6M4</accession>
<keyword evidence="1" id="KW-0472">Membrane</keyword>
<reference evidence="3" key="1">
    <citation type="submission" date="2022-08" db="EMBL/GenBank/DDBJ databases">
        <authorList>
            <person name="Marques A."/>
        </authorList>
    </citation>
    <scope>NUCLEOTIDE SEQUENCE</scope>
    <source>
        <strain evidence="3">RhyPub2mFocal</strain>
        <tissue evidence="3">Leaves</tissue>
    </source>
</reference>
<dbReference type="InterPro" id="IPR007658">
    <property type="entry name" value="DUF594"/>
</dbReference>